<name>A0A068SHT5_9FUNG</name>
<evidence type="ECO:0000313" key="2">
    <source>
        <dbReference type="Proteomes" id="UP000027586"/>
    </source>
</evidence>
<organism evidence="1 2">
    <name type="scientific">Lichtheimia corymbifera JMRC:FSU:9682</name>
    <dbReference type="NCBI Taxonomy" id="1263082"/>
    <lineage>
        <taxon>Eukaryota</taxon>
        <taxon>Fungi</taxon>
        <taxon>Fungi incertae sedis</taxon>
        <taxon>Mucoromycota</taxon>
        <taxon>Mucoromycotina</taxon>
        <taxon>Mucoromycetes</taxon>
        <taxon>Mucorales</taxon>
        <taxon>Lichtheimiaceae</taxon>
        <taxon>Lichtheimia</taxon>
    </lineage>
</organism>
<dbReference type="EMBL" id="CBTN010000198">
    <property type="protein sequence ID" value="CDH61462.1"/>
    <property type="molecule type" value="Genomic_DNA"/>
</dbReference>
<dbReference type="InterPro" id="IPR006912">
    <property type="entry name" value="Harbinger_derived_prot"/>
</dbReference>
<dbReference type="Pfam" id="PF04827">
    <property type="entry name" value="Plant_tran"/>
    <property type="match status" value="1"/>
</dbReference>
<accession>A0A068SHT5</accession>
<evidence type="ECO:0000313" key="1">
    <source>
        <dbReference type="EMBL" id="CDH61462.1"/>
    </source>
</evidence>
<dbReference type="PANTHER" id="PTHR47150">
    <property type="entry name" value="OS12G0169200 PROTEIN"/>
    <property type="match status" value="1"/>
</dbReference>
<dbReference type="VEuPathDB" id="FungiDB:LCOR_12237.1"/>
<dbReference type="PANTHER" id="PTHR47150:SF7">
    <property type="entry name" value="NUCLEASE"/>
    <property type="match status" value="1"/>
</dbReference>
<proteinExistence type="predicted"/>
<sequence>MQEGARKDVERAFGVLQKRFAIVRNPARLSKHRDVITVMRGCIILHNMIIEDERAEPVEDLEEEHLPLLSIDRNPVTLGEYSRRWEEIKDRSAHLQLRRDLIEHL</sequence>
<dbReference type="Proteomes" id="UP000027586">
    <property type="component" value="Unassembled WGS sequence"/>
</dbReference>
<evidence type="ECO:0008006" key="3">
    <source>
        <dbReference type="Google" id="ProtNLM"/>
    </source>
</evidence>
<protein>
    <recommendedName>
        <fullName evidence="3">DDE Tnp4 domain-containing protein</fullName>
    </recommendedName>
</protein>
<dbReference type="OrthoDB" id="2290122at2759"/>
<dbReference type="AlphaFoldDB" id="A0A068SHT5"/>
<comment type="caution">
    <text evidence="1">The sequence shown here is derived from an EMBL/GenBank/DDBJ whole genome shotgun (WGS) entry which is preliminary data.</text>
</comment>
<gene>
    <name evidence="1" type="ORF">LCOR_12237.1</name>
</gene>
<reference evidence="1" key="1">
    <citation type="submission" date="2013-08" db="EMBL/GenBank/DDBJ databases">
        <title>Gene expansion shapes genome architecture in the human pathogen Lichtheimia corymbifera: an evolutionary genomics analysis in the ancient terrestrial Mucorales (Mucoromycotina).</title>
        <authorList>
            <person name="Schwartze V.U."/>
            <person name="Winter S."/>
            <person name="Shelest E."/>
            <person name="Marcet-Houben M."/>
            <person name="Horn F."/>
            <person name="Wehner S."/>
            <person name="Hoffmann K."/>
            <person name="Riege K."/>
            <person name="Sammeth M."/>
            <person name="Nowrousian M."/>
            <person name="Valiante V."/>
            <person name="Linde J."/>
            <person name="Jacobsen I.D."/>
            <person name="Marz M."/>
            <person name="Brakhage A.A."/>
            <person name="Gabaldon T."/>
            <person name="Bocker S."/>
            <person name="Voigt K."/>
        </authorList>
    </citation>
    <scope>NUCLEOTIDE SEQUENCE [LARGE SCALE GENOMIC DNA]</scope>
    <source>
        <strain evidence="1">FSU 9682</strain>
    </source>
</reference>
<dbReference type="STRING" id="1263082.A0A068SHT5"/>
<keyword evidence="2" id="KW-1185">Reference proteome</keyword>